<comment type="caution">
    <text evidence="2">The sequence shown here is derived from an EMBL/GenBank/DDBJ whole genome shotgun (WGS) entry which is preliminary data.</text>
</comment>
<keyword evidence="3" id="KW-1185">Reference proteome</keyword>
<dbReference type="SUPFAM" id="SSF56436">
    <property type="entry name" value="C-type lectin-like"/>
    <property type="match status" value="1"/>
</dbReference>
<proteinExistence type="predicted"/>
<dbReference type="PANTHER" id="PTHR22801:SF63">
    <property type="entry name" value="C-TYPE LECTIN DOMAIN-CONTAINING PROTEIN"/>
    <property type="match status" value="1"/>
</dbReference>
<dbReference type="EMBL" id="JBAMIC010000010">
    <property type="protein sequence ID" value="KAK7101504.1"/>
    <property type="molecule type" value="Genomic_DNA"/>
</dbReference>
<dbReference type="InterPro" id="IPR016186">
    <property type="entry name" value="C-type_lectin-like/link_sf"/>
</dbReference>
<protein>
    <recommendedName>
        <fullName evidence="1">C-type lectin domain-containing protein</fullName>
    </recommendedName>
</protein>
<dbReference type="SMART" id="SM00034">
    <property type="entry name" value="CLECT"/>
    <property type="match status" value="1"/>
</dbReference>
<evidence type="ECO:0000259" key="1">
    <source>
        <dbReference type="PROSITE" id="PS50041"/>
    </source>
</evidence>
<dbReference type="AlphaFoldDB" id="A0AAN9BAA2"/>
<dbReference type="PANTHER" id="PTHR22801">
    <property type="entry name" value="LITHOSTATHINE"/>
    <property type="match status" value="1"/>
</dbReference>
<dbReference type="Gene3D" id="3.10.100.10">
    <property type="entry name" value="Mannose-Binding Protein A, subunit A"/>
    <property type="match status" value="1"/>
</dbReference>
<evidence type="ECO:0000313" key="3">
    <source>
        <dbReference type="Proteomes" id="UP001374579"/>
    </source>
</evidence>
<dbReference type="InterPro" id="IPR016187">
    <property type="entry name" value="CTDL_fold"/>
</dbReference>
<dbReference type="CDD" id="cd00037">
    <property type="entry name" value="CLECT"/>
    <property type="match status" value="1"/>
</dbReference>
<dbReference type="InterPro" id="IPR050801">
    <property type="entry name" value="Ca-Dep_Lectins_ImmuneDev"/>
</dbReference>
<organism evidence="2 3">
    <name type="scientific">Littorina saxatilis</name>
    <dbReference type="NCBI Taxonomy" id="31220"/>
    <lineage>
        <taxon>Eukaryota</taxon>
        <taxon>Metazoa</taxon>
        <taxon>Spiralia</taxon>
        <taxon>Lophotrochozoa</taxon>
        <taxon>Mollusca</taxon>
        <taxon>Gastropoda</taxon>
        <taxon>Caenogastropoda</taxon>
        <taxon>Littorinimorpha</taxon>
        <taxon>Littorinoidea</taxon>
        <taxon>Littorinidae</taxon>
        <taxon>Littorina</taxon>
    </lineage>
</organism>
<sequence length="148" mass="16435">MTSATGFQHYWRVTDHCPTTQGFFILEGSCVKVYETQVTWQDAESTCETQGAHLFAGQTEREMYTAESVVNSRGSASRNYRFGAWDHDKNGTWFWVTGAKVTSSTWQSGAPNGSRSKICAETVTYSAKQITANKCSNLNPFVCHVILG</sequence>
<dbReference type="Pfam" id="PF00059">
    <property type="entry name" value="Lectin_C"/>
    <property type="match status" value="1"/>
</dbReference>
<dbReference type="Proteomes" id="UP001374579">
    <property type="component" value="Unassembled WGS sequence"/>
</dbReference>
<gene>
    <name evidence="2" type="ORF">V1264_019879</name>
</gene>
<dbReference type="InterPro" id="IPR001304">
    <property type="entry name" value="C-type_lectin-like"/>
</dbReference>
<feature type="domain" description="C-type lectin" evidence="1">
    <location>
        <begin position="26"/>
        <end position="144"/>
    </location>
</feature>
<dbReference type="PROSITE" id="PS50041">
    <property type="entry name" value="C_TYPE_LECTIN_2"/>
    <property type="match status" value="1"/>
</dbReference>
<accession>A0AAN9BAA2</accession>
<reference evidence="2 3" key="1">
    <citation type="submission" date="2024-02" db="EMBL/GenBank/DDBJ databases">
        <title>Chromosome-scale genome assembly of the rough periwinkle Littorina saxatilis.</title>
        <authorList>
            <person name="De Jode A."/>
            <person name="Faria R."/>
            <person name="Formenti G."/>
            <person name="Sims Y."/>
            <person name="Smith T.P."/>
            <person name="Tracey A."/>
            <person name="Wood J.M.D."/>
            <person name="Zagrodzka Z.B."/>
            <person name="Johannesson K."/>
            <person name="Butlin R.K."/>
            <person name="Leder E.H."/>
        </authorList>
    </citation>
    <scope>NUCLEOTIDE SEQUENCE [LARGE SCALE GENOMIC DNA]</scope>
    <source>
        <strain evidence="2">Snail1</strain>
        <tissue evidence="2">Muscle</tissue>
    </source>
</reference>
<evidence type="ECO:0000313" key="2">
    <source>
        <dbReference type="EMBL" id="KAK7101504.1"/>
    </source>
</evidence>
<name>A0AAN9BAA2_9CAEN</name>